<proteinExistence type="predicted"/>
<gene>
    <name evidence="1" type="ORF">L6164_028923</name>
</gene>
<reference evidence="1 2" key="1">
    <citation type="journal article" date="2022" name="DNA Res.">
        <title>Chromosomal-level genome assembly of the orchid tree Bauhinia variegata (Leguminosae; Cercidoideae) supports the allotetraploid origin hypothesis of Bauhinia.</title>
        <authorList>
            <person name="Zhong Y."/>
            <person name="Chen Y."/>
            <person name="Zheng D."/>
            <person name="Pang J."/>
            <person name="Liu Y."/>
            <person name="Luo S."/>
            <person name="Meng S."/>
            <person name="Qian L."/>
            <person name="Wei D."/>
            <person name="Dai S."/>
            <person name="Zhou R."/>
        </authorList>
    </citation>
    <scope>NUCLEOTIDE SEQUENCE [LARGE SCALE GENOMIC DNA]</scope>
    <source>
        <strain evidence="1">BV-YZ2020</strain>
    </source>
</reference>
<dbReference type="Proteomes" id="UP000828941">
    <property type="component" value="Chromosome 12"/>
</dbReference>
<evidence type="ECO:0000313" key="1">
    <source>
        <dbReference type="EMBL" id="KAI4305562.1"/>
    </source>
</evidence>
<accession>A0ACB9L854</accession>
<organism evidence="1 2">
    <name type="scientific">Bauhinia variegata</name>
    <name type="common">Purple orchid tree</name>
    <name type="synonym">Phanera variegata</name>
    <dbReference type="NCBI Taxonomy" id="167791"/>
    <lineage>
        <taxon>Eukaryota</taxon>
        <taxon>Viridiplantae</taxon>
        <taxon>Streptophyta</taxon>
        <taxon>Embryophyta</taxon>
        <taxon>Tracheophyta</taxon>
        <taxon>Spermatophyta</taxon>
        <taxon>Magnoliopsida</taxon>
        <taxon>eudicotyledons</taxon>
        <taxon>Gunneridae</taxon>
        <taxon>Pentapetalae</taxon>
        <taxon>rosids</taxon>
        <taxon>fabids</taxon>
        <taxon>Fabales</taxon>
        <taxon>Fabaceae</taxon>
        <taxon>Cercidoideae</taxon>
        <taxon>Cercideae</taxon>
        <taxon>Bauhiniinae</taxon>
        <taxon>Bauhinia</taxon>
    </lineage>
</organism>
<name>A0ACB9L854_BAUVA</name>
<dbReference type="EMBL" id="CM039437">
    <property type="protein sequence ID" value="KAI4305562.1"/>
    <property type="molecule type" value="Genomic_DNA"/>
</dbReference>
<comment type="caution">
    <text evidence="1">The sequence shown here is derived from an EMBL/GenBank/DDBJ whole genome shotgun (WGS) entry which is preliminary data.</text>
</comment>
<sequence length="322" mass="34929">MQPSSTCIPSNEGFGEGTQKHPLYDPLKSKTYTNLKCSNPLCAGYKPGCSAPRCTYSYGYADNSSTVGLLGKERLTLTASDVIDNFVFGCGINNAGIFHELQEDGILGLSQSPLSIVQQTANKYHQIFSACIPSKPSFSGFLRFGHGGQKSLVYTPITKIKNDSSSYGINLIGIAVGGKKLPIPKSLFTKTGSIIDSGTDVTRLLPEIYKPFRDTYRKAMSKYKLVNPKDVGIDGIDTCHYLGHRKSFKIPKVSFLLSGGVAVDIPTHGIARPVLSKVVCFPILGEGVDDGPMIWGNVQHRTLEVVYDVGKRRIGFGYGDCK</sequence>
<keyword evidence="2" id="KW-1185">Reference proteome</keyword>
<protein>
    <submittedName>
        <fullName evidence="1">Uncharacterized protein</fullName>
    </submittedName>
</protein>
<evidence type="ECO:0000313" key="2">
    <source>
        <dbReference type="Proteomes" id="UP000828941"/>
    </source>
</evidence>